<dbReference type="AlphaFoldDB" id="A0A517M042"/>
<dbReference type="SUPFAM" id="SSF50969">
    <property type="entry name" value="YVTN repeat-like/Quinoprotein amine dehydrogenase"/>
    <property type="match status" value="1"/>
</dbReference>
<evidence type="ECO:0000313" key="2">
    <source>
        <dbReference type="EMBL" id="QDS88240.1"/>
    </source>
</evidence>
<organism evidence="2 3">
    <name type="scientific">Rosistilla ulvae</name>
    <dbReference type="NCBI Taxonomy" id="1930277"/>
    <lineage>
        <taxon>Bacteria</taxon>
        <taxon>Pseudomonadati</taxon>
        <taxon>Planctomycetota</taxon>
        <taxon>Planctomycetia</taxon>
        <taxon>Pirellulales</taxon>
        <taxon>Pirellulaceae</taxon>
        <taxon>Rosistilla</taxon>
    </lineage>
</organism>
<dbReference type="InterPro" id="IPR011044">
    <property type="entry name" value="Quino_amine_DH_bsu"/>
</dbReference>
<keyword evidence="1" id="KW-0472">Membrane</keyword>
<dbReference type="KEGG" id="ruv:EC9_24280"/>
<evidence type="ECO:0000256" key="1">
    <source>
        <dbReference type="SAM" id="Phobius"/>
    </source>
</evidence>
<reference evidence="2 3" key="1">
    <citation type="submission" date="2019-02" db="EMBL/GenBank/DDBJ databases">
        <title>Deep-cultivation of Planctomycetes and their phenomic and genomic characterization uncovers novel biology.</title>
        <authorList>
            <person name="Wiegand S."/>
            <person name="Jogler M."/>
            <person name="Boedeker C."/>
            <person name="Pinto D."/>
            <person name="Vollmers J."/>
            <person name="Rivas-Marin E."/>
            <person name="Kohn T."/>
            <person name="Peeters S.H."/>
            <person name="Heuer A."/>
            <person name="Rast P."/>
            <person name="Oberbeckmann S."/>
            <person name="Bunk B."/>
            <person name="Jeske O."/>
            <person name="Meyerdierks A."/>
            <person name="Storesund J.E."/>
            <person name="Kallscheuer N."/>
            <person name="Luecker S."/>
            <person name="Lage O.M."/>
            <person name="Pohl T."/>
            <person name="Merkel B.J."/>
            <person name="Hornburger P."/>
            <person name="Mueller R.-W."/>
            <person name="Bruemmer F."/>
            <person name="Labrenz M."/>
            <person name="Spormann A.M."/>
            <person name="Op den Camp H."/>
            <person name="Overmann J."/>
            <person name="Amann R."/>
            <person name="Jetten M.S.M."/>
            <person name="Mascher T."/>
            <person name="Medema M.H."/>
            <person name="Devos D.P."/>
            <person name="Kaster A.-K."/>
            <person name="Ovreas L."/>
            <person name="Rohde M."/>
            <person name="Galperin M.Y."/>
            <person name="Jogler C."/>
        </authorList>
    </citation>
    <scope>NUCLEOTIDE SEQUENCE [LARGE SCALE GENOMIC DNA]</scope>
    <source>
        <strain evidence="2 3">EC9</strain>
    </source>
</reference>
<keyword evidence="1" id="KW-0812">Transmembrane</keyword>
<dbReference type="PANTHER" id="PTHR31270">
    <property type="entry name" value="GLUTAMINYL-PEPTIDE CYCLOTRANSFERASE"/>
    <property type="match status" value="1"/>
</dbReference>
<dbReference type="Gene3D" id="2.130.10.10">
    <property type="entry name" value="YVTN repeat-like/Quinoprotein amine dehydrogenase"/>
    <property type="match status" value="1"/>
</dbReference>
<sequence>MTEMTASNESKRPLPSAGWSVYRWLLTAGVGLSALGCVAMLLSANQTTTTPIASFQVVNVYPHDAGAFTQGLAVADGRMYEGTGQYGTSSLRRVDLATGNVLQSISLNRDLFGEGITVWKDSIIQLTWKKRRAFVFDRETFQHRKTLRYAGEGWGLTHDGTHLIMSDGSPRLRFLDPDTFKELRQITVHDGRRRIDDLNELEFVEGEIFANVWYNDSIARISPQDGRVLGWIDLHALWPANQRPSREHVLNGIAYDRDAKRLFVTGKNWPKLYEVRIVPAN</sequence>
<name>A0A517M042_9BACT</name>
<dbReference type="InterPro" id="IPR015943">
    <property type="entry name" value="WD40/YVTN_repeat-like_dom_sf"/>
</dbReference>
<protein>
    <submittedName>
        <fullName evidence="2">Glutamine cyclotransferase</fullName>
    </submittedName>
</protein>
<keyword evidence="1" id="KW-1133">Transmembrane helix</keyword>
<accession>A0A517M042</accession>
<dbReference type="GO" id="GO:0016603">
    <property type="term" value="F:glutaminyl-peptide cyclotransferase activity"/>
    <property type="evidence" value="ECO:0007669"/>
    <property type="project" value="InterPro"/>
</dbReference>
<gene>
    <name evidence="2" type="ORF">EC9_24280</name>
</gene>
<dbReference type="Proteomes" id="UP000319557">
    <property type="component" value="Chromosome"/>
</dbReference>
<dbReference type="InterPro" id="IPR007788">
    <property type="entry name" value="QCT"/>
</dbReference>
<feature type="transmembrane region" description="Helical" evidence="1">
    <location>
        <begin position="21"/>
        <end position="42"/>
    </location>
</feature>
<dbReference type="Pfam" id="PF05096">
    <property type="entry name" value="Glu_cyclase_2"/>
    <property type="match status" value="1"/>
</dbReference>
<keyword evidence="3" id="KW-1185">Reference proteome</keyword>
<dbReference type="EMBL" id="CP036261">
    <property type="protein sequence ID" value="QDS88240.1"/>
    <property type="molecule type" value="Genomic_DNA"/>
</dbReference>
<evidence type="ECO:0000313" key="3">
    <source>
        <dbReference type="Proteomes" id="UP000319557"/>
    </source>
</evidence>
<keyword evidence="2" id="KW-0808">Transferase</keyword>
<proteinExistence type="predicted"/>
<dbReference type="PANTHER" id="PTHR31270:SF1">
    <property type="entry name" value="GLUTAMINYL-PEPTIDE CYCLOTRANSFERASE"/>
    <property type="match status" value="1"/>
</dbReference>